<dbReference type="Pfam" id="PF02204">
    <property type="entry name" value="VPS9"/>
    <property type="match status" value="1"/>
</dbReference>
<dbReference type="SMART" id="SM00167">
    <property type="entry name" value="VPS9"/>
    <property type="match status" value="1"/>
</dbReference>
<dbReference type="AlphaFoldDB" id="A0A9W7DTM5"/>
<name>A0A9W7DTM5_9STRA</name>
<accession>A0A9W7DTM5</accession>
<evidence type="ECO:0000259" key="1">
    <source>
        <dbReference type="PROSITE" id="PS51205"/>
    </source>
</evidence>
<dbReference type="Gene3D" id="1.20.1050.80">
    <property type="entry name" value="VPS9 domain"/>
    <property type="match status" value="1"/>
</dbReference>
<evidence type="ECO:0000313" key="2">
    <source>
        <dbReference type="EMBL" id="GMH54618.1"/>
    </source>
</evidence>
<dbReference type="OrthoDB" id="21085at2759"/>
<keyword evidence="3" id="KW-1185">Reference proteome</keyword>
<dbReference type="SUPFAM" id="SSF109993">
    <property type="entry name" value="VPS9 domain"/>
    <property type="match status" value="1"/>
</dbReference>
<dbReference type="EMBL" id="BRXW01000435">
    <property type="protein sequence ID" value="GMH54618.1"/>
    <property type="molecule type" value="Genomic_DNA"/>
</dbReference>
<evidence type="ECO:0000313" key="3">
    <source>
        <dbReference type="Proteomes" id="UP001165122"/>
    </source>
</evidence>
<reference evidence="3" key="1">
    <citation type="journal article" date="2023" name="Commun. Biol.">
        <title>Genome analysis of Parmales, the sister group of diatoms, reveals the evolutionary specialization of diatoms from phago-mixotrophs to photoautotrophs.</title>
        <authorList>
            <person name="Ban H."/>
            <person name="Sato S."/>
            <person name="Yoshikawa S."/>
            <person name="Yamada K."/>
            <person name="Nakamura Y."/>
            <person name="Ichinomiya M."/>
            <person name="Sato N."/>
            <person name="Blanc-Mathieu R."/>
            <person name="Endo H."/>
            <person name="Kuwata A."/>
            <person name="Ogata H."/>
        </authorList>
    </citation>
    <scope>NUCLEOTIDE SEQUENCE [LARGE SCALE GENOMIC DNA]</scope>
    <source>
        <strain evidence="3">NIES 3700</strain>
    </source>
</reference>
<comment type="caution">
    <text evidence="2">The sequence shown here is derived from an EMBL/GenBank/DDBJ whole genome shotgun (WGS) entry which is preliminary data.</text>
</comment>
<dbReference type="PROSITE" id="PS51205">
    <property type="entry name" value="VPS9"/>
    <property type="match status" value="1"/>
</dbReference>
<feature type="domain" description="VPS9" evidence="1">
    <location>
        <begin position="429"/>
        <end position="563"/>
    </location>
</feature>
<protein>
    <recommendedName>
        <fullName evidence="1">VPS9 domain-containing protein</fullName>
    </recommendedName>
</protein>
<dbReference type="Proteomes" id="UP001165122">
    <property type="component" value="Unassembled WGS sequence"/>
</dbReference>
<organism evidence="2 3">
    <name type="scientific">Triparma laevis f. longispina</name>
    <dbReference type="NCBI Taxonomy" id="1714387"/>
    <lineage>
        <taxon>Eukaryota</taxon>
        <taxon>Sar</taxon>
        <taxon>Stramenopiles</taxon>
        <taxon>Ochrophyta</taxon>
        <taxon>Bolidophyceae</taxon>
        <taxon>Parmales</taxon>
        <taxon>Triparmaceae</taxon>
        <taxon>Triparma</taxon>
    </lineage>
</organism>
<sequence>MPATPPDILTGSSEYVPPVIPLDDLTQVINSTTNRDSSSSDSDDSDLQHLRESLGENGVIVGDVIFSVCGVGLGGGGLEEAVKVISSSPEIIELSVSRILHHPLSACLSKYGLIRESDGLDIVTKQIYIYNERASIFESVSEEGGEEGFNVIINTDAPLKNNPKSTIDDHAMRYYDSTSSYAHRTPNPQTFSLNVKGLRPYILTTVNSIKQDYVISCYDPSSRVFWNSGVRKESEFFGLKEELVELRGSVKQIGVKGGKVELGKFIRKVATLFYTSNLHPSSCACQLKLQSFISLPTSLPKSDTAITSIGLFIFRILLMPVFQQLVGSFLEGLNLIGAEEIIRRVKNNDREFLKSQAKEKGGEIKGFCEKVKRLIYQGCSEDCKVIYERGGGGGGWEQEVDDEIYRCVEISVYGGLRSGVSRVVVNGWRYEDVEFSKRLKSEELKDFKLPEHVQQEWPNSLQEFKTSVETPILPSTKIIGVVQVAKTIEKEYKGTDHLAADDYLPIFIHLLLQSSQESRVCSLVELLKIFLRDEKKLGECGYWVSTVEAAVEFIRGREEEEENEEEEFGKDNLEGLLAKSGFLG</sequence>
<dbReference type="InterPro" id="IPR037191">
    <property type="entry name" value="VPS9_dom_sf"/>
</dbReference>
<proteinExistence type="predicted"/>
<dbReference type="InterPro" id="IPR003123">
    <property type="entry name" value="VPS9"/>
</dbReference>
<gene>
    <name evidence="2" type="ORF">TrLO_g9340</name>
</gene>